<evidence type="ECO:0000313" key="5">
    <source>
        <dbReference type="Proteomes" id="UP000481858"/>
    </source>
</evidence>
<feature type="chain" id="PRO_5028866249" description="Rhamnogalacturonase A/B/Epimerase-like pectate lyase domain-containing protein" evidence="2">
    <location>
        <begin position="29"/>
        <end position="903"/>
    </location>
</feature>
<keyword evidence="5" id="KW-1185">Reference proteome</keyword>
<dbReference type="FunFam" id="2.160.20.10:FF:000043">
    <property type="entry name" value="Exo-beta-1,3-glucanase, putative"/>
    <property type="match status" value="1"/>
</dbReference>
<sequence>MWATSRIALLCASLIFHCLVGYSGSVSASPQVARRTSITSSRASLSPFVASHNASSSDIEAARHIVRDAIAKMTELNKARLTKMQHSPPRPKRGMKASKRDDDAPPKLLEITDETARAAALLAELNAASDVSLPIAKRAGTFWMESIAHKGTVPWGNDASYKVFRNVVSDYGADPTGQRDSTQAIQRAIDDGKRCGAACNGSTTKNAIVYFPPGRYLVSSSISVYFGTQIVGDANNWPTIVGAPSFIGLGVLSTDVYVDGGGVGPDGNALQWYINTARFYSQIRNIRIDITATPPAAYVAALHYQVAQATTLENVEIIANSATNQQGIYAENGSGGVMSDITFTGGNFGIYGGTQQFSAARLTFNGCNTAVQIIWNWGWVWKSITVNNAQVGFRLYNDGNGQVPGSVTIVDSTFSNIRDSAIEMAVPTDTRDSGFTGLVLDNVNLGGKIQDHWSSKVILAAGYYKNYVLGATYKQNQRAWTTGPMDYTRESTLLGSSVSGLQVAPYFERKKNQYTDKTAADFVHLKDLGAKGDGSTDDTAAVQKAFNTYGDGSKIIYVDAGTYILKDTVTIPKDAKIVGETWAQFAANGNKFSDATKPVVMLKVGNNGDVGTVEMQDLILTSKGPTPGVVMMEWNVQAKSPGAAALWDVHVRLGGATGTQLTPAECPANRSGTNSPNCQVANHMVDDPDLMDPRNDLVQNSVYSARGMLIESKKATWLYGTSSEHSVFYQYNFNGARNVFTTFLQTESPYYQPTPKPPAPFNNAVGVFPGDPNYSCNGSDADGCDESWAVIMRNSQNIHISAAGTYSWFSTYSQDCIDGHACQKALWLLDNNYDGNRLENIIAIGAKNIIVSPSGTAISSDTNLAVTSHPSWAHISLYEVPSIGQAPSLPTCQCPDGSLGFLE</sequence>
<dbReference type="AlphaFoldDB" id="A0A7C8IP44"/>
<feature type="signal peptide" evidence="2">
    <location>
        <begin position="1"/>
        <end position="28"/>
    </location>
</feature>
<gene>
    <name evidence="4" type="ORF">GQX73_g4917</name>
</gene>
<dbReference type="InParanoid" id="A0A7C8IP44"/>
<proteinExistence type="predicted"/>
<dbReference type="Proteomes" id="UP000481858">
    <property type="component" value="Unassembled WGS sequence"/>
</dbReference>
<feature type="region of interest" description="Disordered" evidence="1">
    <location>
        <begin position="81"/>
        <end position="105"/>
    </location>
</feature>
<dbReference type="GO" id="GO:0004650">
    <property type="term" value="F:polygalacturonase activity"/>
    <property type="evidence" value="ECO:0007669"/>
    <property type="project" value="InterPro"/>
</dbReference>
<dbReference type="Pfam" id="PF12708">
    <property type="entry name" value="Pect-lyase_RHGA_epim"/>
    <property type="match status" value="2"/>
</dbReference>
<feature type="domain" description="Rhamnogalacturonase A/B/Epimerase-like pectate lyase" evidence="3">
    <location>
        <begin position="522"/>
        <end position="590"/>
    </location>
</feature>
<evidence type="ECO:0000259" key="3">
    <source>
        <dbReference type="Pfam" id="PF12708"/>
    </source>
</evidence>
<evidence type="ECO:0000256" key="2">
    <source>
        <dbReference type="SAM" id="SignalP"/>
    </source>
</evidence>
<dbReference type="InterPro" id="IPR024535">
    <property type="entry name" value="RHGA/B-epi-like_pectate_lyase"/>
</dbReference>
<keyword evidence="2" id="KW-0732">Signal</keyword>
<comment type="caution">
    <text evidence="4">The sequence shown here is derived from an EMBL/GenBank/DDBJ whole genome shotgun (WGS) entry which is preliminary data.</text>
</comment>
<dbReference type="InterPro" id="IPR012334">
    <property type="entry name" value="Pectin_lyas_fold"/>
</dbReference>
<evidence type="ECO:0000313" key="4">
    <source>
        <dbReference type="EMBL" id="KAF2968666.1"/>
    </source>
</evidence>
<dbReference type="CDD" id="cd23668">
    <property type="entry name" value="GH55_beta13glucanase-like"/>
    <property type="match status" value="1"/>
</dbReference>
<name>A0A7C8IP44_9PEZI</name>
<accession>A0A7C8IP44</accession>
<feature type="domain" description="Rhamnogalacturonase A/B/Epimerase-like pectate lyase" evidence="3">
    <location>
        <begin position="164"/>
        <end position="393"/>
    </location>
</feature>
<dbReference type="PANTHER" id="PTHR33928">
    <property type="entry name" value="POLYGALACTURONASE QRT3"/>
    <property type="match status" value="1"/>
</dbReference>
<protein>
    <recommendedName>
        <fullName evidence="3">Rhamnogalacturonase A/B/Epimerase-like pectate lyase domain-containing protein</fullName>
    </recommendedName>
</protein>
<organism evidence="4 5">
    <name type="scientific">Xylaria multiplex</name>
    <dbReference type="NCBI Taxonomy" id="323545"/>
    <lineage>
        <taxon>Eukaryota</taxon>
        <taxon>Fungi</taxon>
        <taxon>Dikarya</taxon>
        <taxon>Ascomycota</taxon>
        <taxon>Pezizomycotina</taxon>
        <taxon>Sordariomycetes</taxon>
        <taxon>Xylariomycetidae</taxon>
        <taxon>Xylariales</taxon>
        <taxon>Xylariaceae</taxon>
        <taxon>Xylaria</taxon>
    </lineage>
</organism>
<dbReference type="Gene3D" id="2.160.20.10">
    <property type="entry name" value="Single-stranded right-handed beta-helix, Pectin lyase-like"/>
    <property type="match status" value="2"/>
</dbReference>
<dbReference type="OrthoDB" id="1046782at2759"/>
<dbReference type="PANTHER" id="PTHR33928:SF2">
    <property type="entry name" value="PECTATE LYASE SUPERFAMILY PROTEIN DOMAIN-CONTAINING PROTEIN-RELATED"/>
    <property type="match status" value="1"/>
</dbReference>
<dbReference type="EMBL" id="WUBL01000047">
    <property type="protein sequence ID" value="KAF2968666.1"/>
    <property type="molecule type" value="Genomic_DNA"/>
</dbReference>
<reference evidence="4 5" key="1">
    <citation type="submission" date="2019-12" db="EMBL/GenBank/DDBJ databases">
        <title>Draft genome sequence of the ascomycete Xylaria multiplex DSM 110363.</title>
        <authorList>
            <person name="Buettner E."/>
            <person name="Kellner H."/>
        </authorList>
    </citation>
    <scope>NUCLEOTIDE SEQUENCE [LARGE SCALE GENOMIC DNA]</scope>
    <source>
        <strain evidence="4 5">DSM 110363</strain>
    </source>
</reference>
<evidence type="ECO:0000256" key="1">
    <source>
        <dbReference type="SAM" id="MobiDB-lite"/>
    </source>
</evidence>
<dbReference type="InterPro" id="IPR011050">
    <property type="entry name" value="Pectin_lyase_fold/virulence"/>
</dbReference>
<dbReference type="SUPFAM" id="SSF51126">
    <property type="entry name" value="Pectin lyase-like"/>
    <property type="match status" value="2"/>
</dbReference>
<dbReference type="InterPro" id="IPR039279">
    <property type="entry name" value="QRT3-like"/>
</dbReference>